<protein>
    <submittedName>
        <fullName evidence="1">Unannotated protein</fullName>
    </submittedName>
</protein>
<name>A0A6J7CSD4_9ZZZZ</name>
<dbReference type="SUPFAM" id="SSF56784">
    <property type="entry name" value="HAD-like"/>
    <property type="match status" value="1"/>
</dbReference>
<dbReference type="InterPro" id="IPR036412">
    <property type="entry name" value="HAD-like_sf"/>
</dbReference>
<proteinExistence type="predicted"/>
<reference evidence="1" key="1">
    <citation type="submission" date="2020-05" db="EMBL/GenBank/DDBJ databases">
        <authorList>
            <person name="Chiriac C."/>
            <person name="Salcher M."/>
            <person name="Ghai R."/>
            <person name="Kavagutti S V."/>
        </authorList>
    </citation>
    <scope>NUCLEOTIDE SEQUENCE</scope>
</reference>
<sequence>MKDNDKKRLVMDLDGTLCHPKPIGGTYADCAPRLDVIQRLREFQRAGYYIIISTSRQVRTYGGRVGLLNVETLPGVLDWLQRHDVPYDEVEVAKPWCGFEGFYVDDRAIRPSEFLRNNEDELLDLIRHETEG</sequence>
<dbReference type="InterPro" id="IPR023214">
    <property type="entry name" value="HAD_sf"/>
</dbReference>
<accession>A0A6J7CSD4</accession>
<organism evidence="1">
    <name type="scientific">freshwater metagenome</name>
    <dbReference type="NCBI Taxonomy" id="449393"/>
    <lineage>
        <taxon>unclassified sequences</taxon>
        <taxon>metagenomes</taxon>
        <taxon>ecological metagenomes</taxon>
    </lineage>
</organism>
<dbReference type="EMBL" id="CAFBLN010000003">
    <property type="protein sequence ID" value="CAB4859734.1"/>
    <property type="molecule type" value="Genomic_DNA"/>
</dbReference>
<dbReference type="AlphaFoldDB" id="A0A6J7CSD4"/>
<gene>
    <name evidence="1" type="ORF">UFOPK3381_00180</name>
</gene>
<dbReference type="Gene3D" id="3.40.50.1000">
    <property type="entry name" value="HAD superfamily/HAD-like"/>
    <property type="match status" value="1"/>
</dbReference>
<evidence type="ECO:0000313" key="1">
    <source>
        <dbReference type="EMBL" id="CAB4859734.1"/>
    </source>
</evidence>